<sequence>MNRTLLLLNALALAVFVGLMAQPQDFAAASPTQGAPAMHPQRAVFDAGKDLTPSPSLSLQPTHQQERLSF</sequence>
<comment type="caution">
    <text evidence="1">The sequence shown here is derived from an EMBL/GenBank/DDBJ whole genome shotgun (WGS) entry which is preliminary data.</text>
</comment>
<proteinExistence type="predicted"/>
<reference evidence="1" key="1">
    <citation type="submission" date="2024-10" db="EMBL/GenBank/DDBJ databases">
        <title>Aeromonas and Pseudomonas from the Cagarras Archipelago, Rio de Janeiro, Brazil.</title>
        <authorList>
            <person name="Canellas A.L.B."/>
            <person name="Laport M.S."/>
        </authorList>
    </citation>
    <scope>NUCLEOTIDE SEQUENCE</scope>
    <source>
        <strain evidence="1">ACP-7</strain>
    </source>
</reference>
<gene>
    <name evidence="1" type="ORF">ACIKP7_15770</name>
</gene>
<name>A0ACC7LYB0_9PSED</name>
<keyword evidence="2" id="KW-1185">Reference proteome</keyword>
<dbReference type="Proteomes" id="UP001615411">
    <property type="component" value="Unassembled WGS sequence"/>
</dbReference>
<protein>
    <submittedName>
        <fullName evidence="1">Uncharacterized protein</fullName>
    </submittedName>
</protein>
<organism evidence="1 2">
    <name type="scientific">Pseudomonas caricapapayae</name>
    <dbReference type="NCBI Taxonomy" id="46678"/>
    <lineage>
        <taxon>Bacteria</taxon>
        <taxon>Pseudomonadati</taxon>
        <taxon>Pseudomonadota</taxon>
        <taxon>Gammaproteobacteria</taxon>
        <taxon>Pseudomonadales</taxon>
        <taxon>Pseudomonadaceae</taxon>
        <taxon>Pseudomonas</taxon>
    </lineage>
</organism>
<dbReference type="EMBL" id="JBIUGF010000048">
    <property type="protein sequence ID" value="MFJ1339580.1"/>
    <property type="molecule type" value="Genomic_DNA"/>
</dbReference>
<evidence type="ECO:0000313" key="2">
    <source>
        <dbReference type="Proteomes" id="UP001615411"/>
    </source>
</evidence>
<evidence type="ECO:0000313" key="1">
    <source>
        <dbReference type="EMBL" id="MFJ1339580.1"/>
    </source>
</evidence>
<accession>A0ACC7LYB0</accession>